<name>A0ACB8TD08_9AGAM</name>
<keyword evidence="2" id="KW-1185">Reference proteome</keyword>
<evidence type="ECO:0000313" key="1">
    <source>
        <dbReference type="EMBL" id="KAI0066096.1"/>
    </source>
</evidence>
<proteinExistence type="predicted"/>
<sequence length="123" mass="13662">MLRSMTCLRTTHLRMPGPGIVNRMQRRCAPTLWMRKPRNAPPPGAEGLALIRITDRTRRSASDPSTPVCCGRSCQKASASGVLSYSTGCAKRLELGVGGGDSRFEIRCFWSGLERWRMLLQLP</sequence>
<accession>A0ACB8TD08</accession>
<gene>
    <name evidence="1" type="ORF">BV25DRAFT_1503672</name>
</gene>
<evidence type="ECO:0000313" key="2">
    <source>
        <dbReference type="Proteomes" id="UP000814140"/>
    </source>
</evidence>
<reference evidence="1" key="2">
    <citation type="journal article" date="2022" name="New Phytol.">
        <title>Evolutionary transition to the ectomycorrhizal habit in the genomes of a hyperdiverse lineage of mushroom-forming fungi.</title>
        <authorList>
            <person name="Looney B."/>
            <person name="Miyauchi S."/>
            <person name="Morin E."/>
            <person name="Drula E."/>
            <person name="Courty P.E."/>
            <person name="Kohler A."/>
            <person name="Kuo A."/>
            <person name="LaButti K."/>
            <person name="Pangilinan J."/>
            <person name="Lipzen A."/>
            <person name="Riley R."/>
            <person name="Andreopoulos W."/>
            <person name="He G."/>
            <person name="Johnson J."/>
            <person name="Nolan M."/>
            <person name="Tritt A."/>
            <person name="Barry K.W."/>
            <person name="Grigoriev I.V."/>
            <person name="Nagy L.G."/>
            <person name="Hibbett D."/>
            <person name="Henrissat B."/>
            <person name="Matheny P.B."/>
            <person name="Labbe J."/>
            <person name="Martin F.M."/>
        </authorList>
    </citation>
    <scope>NUCLEOTIDE SEQUENCE</scope>
    <source>
        <strain evidence="1">HHB10654</strain>
    </source>
</reference>
<dbReference type="EMBL" id="MU277193">
    <property type="protein sequence ID" value="KAI0066096.1"/>
    <property type="molecule type" value="Genomic_DNA"/>
</dbReference>
<dbReference type="Proteomes" id="UP000814140">
    <property type="component" value="Unassembled WGS sequence"/>
</dbReference>
<organism evidence="1 2">
    <name type="scientific">Artomyces pyxidatus</name>
    <dbReference type="NCBI Taxonomy" id="48021"/>
    <lineage>
        <taxon>Eukaryota</taxon>
        <taxon>Fungi</taxon>
        <taxon>Dikarya</taxon>
        <taxon>Basidiomycota</taxon>
        <taxon>Agaricomycotina</taxon>
        <taxon>Agaricomycetes</taxon>
        <taxon>Russulales</taxon>
        <taxon>Auriscalpiaceae</taxon>
        <taxon>Artomyces</taxon>
    </lineage>
</organism>
<comment type="caution">
    <text evidence="1">The sequence shown here is derived from an EMBL/GenBank/DDBJ whole genome shotgun (WGS) entry which is preliminary data.</text>
</comment>
<reference evidence="1" key="1">
    <citation type="submission" date="2021-03" db="EMBL/GenBank/DDBJ databases">
        <authorList>
            <consortium name="DOE Joint Genome Institute"/>
            <person name="Ahrendt S."/>
            <person name="Looney B.P."/>
            <person name="Miyauchi S."/>
            <person name="Morin E."/>
            <person name="Drula E."/>
            <person name="Courty P.E."/>
            <person name="Chicoki N."/>
            <person name="Fauchery L."/>
            <person name="Kohler A."/>
            <person name="Kuo A."/>
            <person name="Labutti K."/>
            <person name="Pangilinan J."/>
            <person name="Lipzen A."/>
            <person name="Riley R."/>
            <person name="Andreopoulos W."/>
            <person name="He G."/>
            <person name="Johnson J."/>
            <person name="Barry K.W."/>
            <person name="Grigoriev I.V."/>
            <person name="Nagy L."/>
            <person name="Hibbett D."/>
            <person name="Henrissat B."/>
            <person name="Matheny P.B."/>
            <person name="Labbe J."/>
            <person name="Martin F."/>
        </authorList>
    </citation>
    <scope>NUCLEOTIDE SEQUENCE</scope>
    <source>
        <strain evidence="1">HHB10654</strain>
    </source>
</reference>
<protein>
    <submittedName>
        <fullName evidence="1">Uncharacterized protein</fullName>
    </submittedName>
</protein>